<comment type="similarity">
    <text evidence="3 9">Belongs to the PRA-PH family.</text>
</comment>
<reference evidence="10" key="1">
    <citation type="journal article" date="2014" name="Int. J. Syst. Evol. Microbiol.">
        <title>Complete genome sequence of Corynebacterium casei LMG S-19264T (=DSM 44701T), isolated from a smear-ripened cheese.</title>
        <authorList>
            <consortium name="US DOE Joint Genome Institute (JGI-PGF)"/>
            <person name="Walter F."/>
            <person name="Albersmeier A."/>
            <person name="Kalinowski J."/>
            <person name="Ruckert C."/>
        </authorList>
    </citation>
    <scope>NUCLEOTIDE SEQUENCE</scope>
    <source>
        <strain evidence="10">CGMCC 1.15367</strain>
    </source>
</reference>
<dbReference type="GO" id="GO:0000105">
    <property type="term" value="P:L-histidine biosynthetic process"/>
    <property type="evidence" value="ECO:0007669"/>
    <property type="project" value="UniProtKB-UniRule"/>
</dbReference>
<comment type="caution">
    <text evidence="10">The sequence shown here is derived from an EMBL/GenBank/DDBJ whole genome shotgun (WGS) entry which is preliminary data.</text>
</comment>
<keyword evidence="4 9" id="KW-0028">Amino-acid biosynthesis</keyword>
<evidence type="ECO:0000256" key="2">
    <source>
        <dbReference type="ARBA" id="ARBA00005204"/>
    </source>
</evidence>
<dbReference type="InterPro" id="IPR021130">
    <property type="entry name" value="PRib-ATP_PPHydrolase-like"/>
</dbReference>
<keyword evidence="7 9" id="KW-0067">ATP-binding</keyword>
<protein>
    <recommendedName>
        <fullName evidence="9">Phosphoribosyl-ATP pyrophosphatase</fullName>
        <shortName evidence="9">PRA-PH</shortName>
        <ecNumber evidence="9">3.6.1.31</ecNumber>
    </recommendedName>
</protein>
<dbReference type="GO" id="GO:0005737">
    <property type="term" value="C:cytoplasm"/>
    <property type="evidence" value="ECO:0007669"/>
    <property type="project" value="UniProtKB-SubCell"/>
</dbReference>
<evidence type="ECO:0000256" key="7">
    <source>
        <dbReference type="ARBA" id="ARBA00022840"/>
    </source>
</evidence>
<sequence length="109" mass="11869">MSAFTLADLERIVAGRATSDDPSSYTAKLVRKGLPKTAKKLGEEAVEAVIAALTEDEAGLVGESADLLYHLLVVLHLRRVPLDAVMAELERRTAETGLEEKARRPAEER</sequence>
<evidence type="ECO:0000256" key="3">
    <source>
        <dbReference type="ARBA" id="ARBA00009392"/>
    </source>
</evidence>
<dbReference type="EC" id="3.6.1.31" evidence="9"/>
<dbReference type="PANTHER" id="PTHR42945">
    <property type="entry name" value="HISTIDINE BIOSYNTHESIS BIFUNCTIONAL PROTEIN"/>
    <property type="match status" value="1"/>
</dbReference>
<dbReference type="HAMAP" id="MF_01020">
    <property type="entry name" value="HisE"/>
    <property type="match status" value="1"/>
</dbReference>
<evidence type="ECO:0000256" key="1">
    <source>
        <dbReference type="ARBA" id="ARBA00001460"/>
    </source>
</evidence>
<evidence type="ECO:0000313" key="11">
    <source>
        <dbReference type="Proteomes" id="UP000644699"/>
    </source>
</evidence>
<dbReference type="NCBIfam" id="NF001613">
    <property type="entry name" value="PRK00400.1-5"/>
    <property type="match status" value="1"/>
</dbReference>
<proteinExistence type="inferred from homology"/>
<keyword evidence="5 9" id="KW-0547">Nucleotide-binding</keyword>
<dbReference type="Proteomes" id="UP000644699">
    <property type="component" value="Unassembled WGS sequence"/>
</dbReference>
<gene>
    <name evidence="9 10" type="primary">hisE</name>
    <name evidence="10" type="ORF">GCM10011390_27780</name>
</gene>
<dbReference type="RefSeq" id="WP_188909442.1">
    <property type="nucleotide sequence ID" value="NZ_BMIQ01000004.1"/>
</dbReference>
<dbReference type="AlphaFoldDB" id="A0A917E730"/>
<evidence type="ECO:0000256" key="8">
    <source>
        <dbReference type="ARBA" id="ARBA00023102"/>
    </source>
</evidence>
<evidence type="ECO:0000256" key="4">
    <source>
        <dbReference type="ARBA" id="ARBA00022605"/>
    </source>
</evidence>
<dbReference type="InterPro" id="IPR008179">
    <property type="entry name" value="HisE"/>
</dbReference>
<keyword evidence="11" id="KW-1185">Reference proteome</keyword>
<keyword evidence="6 9" id="KW-0378">Hydrolase</keyword>
<dbReference type="CDD" id="cd11534">
    <property type="entry name" value="NTP-PPase_HisIE_like"/>
    <property type="match status" value="1"/>
</dbReference>
<organism evidence="10 11">
    <name type="scientific">Aureimonas endophytica</name>
    <dbReference type="NCBI Taxonomy" id="2027858"/>
    <lineage>
        <taxon>Bacteria</taxon>
        <taxon>Pseudomonadati</taxon>
        <taxon>Pseudomonadota</taxon>
        <taxon>Alphaproteobacteria</taxon>
        <taxon>Hyphomicrobiales</taxon>
        <taxon>Aurantimonadaceae</taxon>
        <taxon>Aureimonas</taxon>
    </lineage>
</organism>
<keyword evidence="9" id="KW-0963">Cytoplasm</keyword>
<comment type="pathway">
    <text evidence="2 9">Amino-acid biosynthesis; L-histidine biosynthesis; L-histidine from 5-phospho-alpha-D-ribose 1-diphosphate: step 2/9.</text>
</comment>
<dbReference type="PANTHER" id="PTHR42945:SF1">
    <property type="entry name" value="HISTIDINE BIOSYNTHESIS BIFUNCTIONAL PROTEIN HIS7"/>
    <property type="match status" value="1"/>
</dbReference>
<name>A0A917E730_9HYPH</name>
<dbReference type="GO" id="GO:0005524">
    <property type="term" value="F:ATP binding"/>
    <property type="evidence" value="ECO:0007669"/>
    <property type="project" value="UniProtKB-KW"/>
</dbReference>
<dbReference type="Gene3D" id="1.10.287.1080">
    <property type="entry name" value="MazG-like"/>
    <property type="match status" value="1"/>
</dbReference>
<dbReference type="Pfam" id="PF01503">
    <property type="entry name" value="PRA-PH"/>
    <property type="match status" value="1"/>
</dbReference>
<keyword evidence="8 9" id="KW-0368">Histidine biosynthesis</keyword>
<evidence type="ECO:0000256" key="9">
    <source>
        <dbReference type="HAMAP-Rule" id="MF_01020"/>
    </source>
</evidence>
<accession>A0A917E730</accession>
<dbReference type="SUPFAM" id="SSF101386">
    <property type="entry name" value="all-alpha NTP pyrophosphatases"/>
    <property type="match status" value="1"/>
</dbReference>
<dbReference type="NCBIfam" id="TIGR03188">
    <property type="entry name" value="histidine_hisI"/>
    <property type="match status" value="1"/>
</dbReference>
<dbReference type="GO" id="GO:0004636">
    <property type="term" value="F:phosphoribosyl-ATP diphosphatase activity"/>
    <property type="evidence" value="ECO:0007669"/>
    <property type="project" value="UniProtKB-UniRule"/>
</dbReference>
<comment type="catalytic activity">
    <reaction evidence="1 9">
        <text>1-(5-phospho-beta-D-ribosyl)-ATP + H2O = 1-(5-phospho-beta-D-ribosyl)-5'-AMP + diphosphate + H(+)</text>
        <dbReference type="Rhea" id="RHEA:22828"/>
        <dbReference type="ChEBI" id="CHEBI:15377"/>
        <dbReference type="ChEBI" id="CHEBI:15378"/>
        <dbReference type="ChEBI" id="CHEBI:33019"/>
        <dbReference type="ChEBI" id="CHEBI:59457"/>
        <dbReference type="ChEBI" id="CHEBI:73183"/>
        <dbReference type="EC" id="3.6.1.31"/>
    </reaction>
</comment>
<evidence type="ECO:0000256" key="5">
    <source>
        <dbReference type="ARBA" id="ARBA00022741"/>
    </source>
</evidence>
<evidence type="ECO:0000313" key="10">
    <source>
        <dbReference type="EMBL" id="GGE07164.1"/>
    </source>
</evidence>
<comment type="subcellular location">
    <subcellularLocation>
        <location evidence="9">Cytoplasm</location>
    </subcellularLocation>
</comment>
<reference evidence="10" key="2">
    <citation type="submission" date="2020-09" db="EMBL/GenBank/DDBJ databases">
        <authorList>
            <person name="Sun Q."/>
            <person name="Zhou Y."/>
        </authorList>
    </citation>
    <scope>NUCLEOTIDE SEQUENCE</scope>
    <source>
        <strain evidence="10">CGMCC 1.15367</strain>
    </source>
</reference>
<dbReference type="EMBL" id="BMIQ01000004">
    <property type="protein sequence ID" value="GGE07164.1"/>
    <property type="molecule type" value="Genomic_DNA"/>
</dbReference>
<evidence type="ECO:0000256" key="6">
    <source>
        <dbReference type="ARBA" id="ARBA00022801"/>
    </source>
</evidence>